<dbReference type="OrthoDB" id="3501153at2759"/>
<keyword evidence="4" id="KW-1185">Reference proteome</keyword>
<comment type="caution">
    <text evidence="3">The sequence shown here is derived from an EMBL/GenBank/DDBJ whole genome shotgun (WGS) entry which is preliminary data.</text>
</comment>
<dbReference type="PANTHER" id="PTHR35896">
    <property type="entry name" value="IG-LIKE DOMAIN-CONTAINING PROTEIN"/>
    <property type="match status" value="1"/>
</dbReference>
<protein>
    <submittedName>
        <fullName evidence="3">Uncharacterized protein</fullName>
    </submittedName>
</protein>
<dbReference type="Proteomes" id="UP000094444">
    <property type="component" value="Unassembled WGS sequence"/>
</dbReference>
<dbReference type="InterPro" id="IPR053008">
    <property type="entry name" value="Phomopsin_biosynth_assoc"/>
</dbReference>
<reference evidence="3" key="1">
    <citation type="submission" date="2017-09" db="EMBL/GenBank/DDBJ databases">
        <title>Polyketide synthases of a Diaporthe helianthi virulent isolate.</title>
        <authorList>
            <person name="Baroncelli R."/>
        </authorList>
    </citation>
    <scope>NUCLEOTIDE SEQUENCE [LARGE SCALE GENOMIC DNA]</scope>
    <source>
        <strain evidence="3">7/96</strain>
    </source>
</reference>
<organism evidence="3 4">
    <name type="scientific">Diaporthe helianthi</name>
    <dbReference type="NCBI Taxonomy" id="158607"/>
    <lineage>
        <taxon>Eukaryota</taxon>
        <taxon>Fungi</taxon>
        <taxon>Dikarya</taxon>
        <taxon>Ascomycota</taxon>
        <taxon>Pezizomycotina</taxon>
        <taxon>Sordariomycetes</taxon>
        <taxon>Sordariomycetidae</taxon>
        <taxon>Diaporthales</taxon>
        <taxon>Diaporthaceae</taxon>
        <taxon>Diaporthe</taxon>
    </lineage>
</organism>
<feature type="compositionally biased region" description="Polar residues" evidence="1">
    <location>
        <begin position="96"/>
        <end position="105"/>
    </location>
</feature>
<feature type="region of interest" description="Disordered" evidence="1">
    <location>
        <begin position="73"/>
        <end position="106"/>
    </location>
</feature>
<sequence length="265" mass="28884">MKSAAVETQPFLAFSDDPGAQEGATTSADSLAPHHEALVKASGTGRVLRDIVVCLATSLVWVLVVWMFITGSAPASSSPPPPPSSIPAGGDAPGQTMPSQDSSVITGEGVARHHNITSGARYVSCGKSTEEARSNGCTYDTLLNAWVPAQCLDQEWIDEYQDDASWTAFSDVNLTEPLRHDAMGEQDHYYTSIRDHINHCAMLWRKQFWTLFEGRRVFDAVITNSYHTEHCASFLSELFGSNRTEPTLVRVGFSGCWVKEGGDEL</sequence>
<evidence type="ECO:0000313" key="3">
    <source>
        <dbReference type="EMBL" id="POS77564.1"/>
    </source>
</evidence>
<dbReference type="EMBL" id="MAVT02000259">
    <property type="protein sequence ID" value="POS77564.1"/>
    <property type="molecule type" value="Genomic_DNA"/>
</dbReference>
<accession>A0A2P5I520</accession>
<dbReference type="InParanoid" id="A0A2P5I520"/>
<name>A0A2P5I520_DIAHE</name>
<feature type="region of interest" description="Disordered" evidence="1">
    <location>
        <begin position="1"/>
        <end position="29"/>
    </location>
</feature>
<evidence type="ECO:0000256" key="1">
    <source>
        <dbReference type="SAM" id="MobiDB-lite"/>
    </source>
</evidence>
<evidence type="ECO:0000256" key="2">
    <source>
        <dbReference type="SAM" id="Phobius"/>
    </source>
</evidence>
<keyword evidence="2" id="KW-1133">Transmembrane helix</keyword>
<keyword evidence="2" id="KW-0472">Membrane</keyword>
<keyword evidence="2" id="KW-0812">Transmembrane</keyword>
<proteinExistence type="predicted"/>
<evidence type="ECO:0000313" key="4">
    <source>
        <dbReference type="Proteomes" id="UP000094444"/>
    </source>
</evidence>
<gene>
    <name evidence="3" type="ORF">DHEL01_v204035</name>
</gene>
<dbReference type="STRING" id="158607.A0A2P5I520"/>
<dbReference type="AlphaFoldDB" id="A0A2P5I520"/>
<dbReference type="PANTHER" id="PTHR35896:SF3">
    <property type="entry name" value="MAJOR FACILITATOR SUPERFAMILY TRANSPORTER"/>
    <property type="match status" value="1"/>
</dbReference>
<feature type="transmembrane region" description="Helical" evidence="2">
    <location>
        <begin position="47"/>
        <end position="69"/>
    </location>
</feature>